<gene>
    <name evidence="3" type="ORF">A3D53_02780</name>
</gene>
<evidence type="ECO:0000259" key="2">
    <source>
        <dbReference type="Pfam" id="PF18915"/>
    </source>
</evidence>
<feature type="coiled-coil region" evidence="1">
    <location>
        <begin position="287"/>
        <end position="321"/>
    </location>
</feature>
<evidence type="ECO:0000313" key="4">
    <source>
        <dbReference type="Proteomes" id="UP000176413"/>
    </source>
</evidence>
<dbReference type="Proteomes" id="UP000176413">
    <property type="component" value="Unassembled WGS sequence"/>
</dbReference>
<protein>
    <recommendedName>
        <fullName evidence="2">DUF5667 domain-containing protein</fullName>
    </recommendedName>
</protein>
<proteinExistence type="predicted"/>
<feature type="domain" description="DUF5667" evidence="2">
    <location>
        <begin position="99"/>
        <end position="212"/>
    </location>
</feature>
<name>A0A1F6M9Q7_9BACT</name>
<dbReference type="InterPro" id="IPR043725">
    <property type="entry name" value="DUF5667"/>
</dbReference>
<sequence>MSRNLIRQLKKLKHEAVNPRGEWTSQNREILLSQIKNTLPATPAPLTTEARLEKFWAGMAVFLPRPVVYNLVRPIAVLLLVSLIATTAYSGTVKASAETLPGDFLYPAKRAAERTQGAVISLVGDNNDETKYHVNLAQRRASEVRQIVATKKNDPKKVARVAATVADLKTELNSINKKLENTVANQNIQAGVAKDVKQNTEAIKDVLQGVKEELVLSMGVGDAQKDLAKEVNETKDLVKDVSVNAVEAMVEKHLNGDKTVSKEEVQAVLDISIAKAANDVLATEQVVNGAQTIVESVKTQVKDLEDEIKKQKIGLATSTKEFSEQLTDVASSTKDAVVKAQEASVDIDKKLTEAKVFVDSGELTKAVDKLKEMTAASKEAEKISDITIEKAQGVLPIVQVIKDANPIAVTTSSSTIPVTSTSKEITPLFTSTTPVEPSLLTTTTVAVVKTTTTSALVTKPASTTEQVQVIR</sequence>
<organism evidence="3 4">
    <name type="scientific">Candidatus Magasanikbacteria bacterium RIFCSPHIGHO2_02_FULL_45_10</name>
    <dbReference type="NCBI Taxonomy" id="1798679"/>
    <lineage>
        <taxon>Bacteria</taxon>
        <taxon>Candidatus Magasanikiibacteriota</taxon>
    </lineage>
</organism>
<evidence type="ECO:0000256" key="1">
    <source>
        <dbReference type="SAM" id="Coils"/>
    </source>
</evidence>
<reference evidence="3 4" key="1">
    <citation type="journal article" date="2016" name="Nat. Commun.">
        <title>Thousands of microbial genomes shed light on interconnected biogeochemical processes in an aquifer system.</title>
        <authorList>
            <person name="Anantharaman K."/>
            <person name="Brown C.T."/>
            <person name="Hug L.A."/>
            <person name="Sharon I."/>
            <person name="Castelle C.J."/>
            <person name="Probst A.J."/>
            <person name="Thomas B.C."/>
            <person name="Singh A."/>
            <person name="Wilkins M.J."/>
            <person name="Karaoz U."/>
            <person name="Brodie E.L."/>
            <person name="Williams K.H."/>
            <person name="Hubbard S.S."/>
            <person name="Banfield J.F."/>
        </authorList>
    </citation>
    <scope>NUCLEOTIDE SEQUENCE [LARGE SCALE GENOMIC DNA]</scope>
</reference>
<accession>A0A1F6M9Q7</accession>
<dbReference type="Pfam" id="PF18915">
    <property type="entry name" value="DUF5667"/>
    <property type="match status" value="1"/>
</dbReference>
<comment type="caution">
    <text evidence="3">The sequence shown here is derived from an EMBL/GenBank/DDBJ whole genome shotgun (WGS) entry which is preliminary data.</text>
</comment>
<dbReference type="AlphaFoldDB" id="A0A1F6M9Q7"/>
<keyword evidence="1" id="KW-0175">Coiled coil</keyword>
<dbReference type="EMBL" id="MFQA01000045">
    <property type="protein sequence ID" value="OGH68367.1"/>
    <property type="molecule type" value="Genomic_DNA"/>
</dbReference>
<evidence type="ECO:0000313" key="3">
    <source>
        <dbReference type="EMBL" id="OGH68367.1"/>
    </source>
</evidence>